<dbReference type="PRINTS" id="PR00661">
    <property type="entry name" value="ERMFAMILY"/>
</dbReference>
<dbReference type="PROSITE" id="PS00660">
    <property type="entry name" value="FERM_1"/>
    <property type="match status" value="1"/>
</dbReference>
<dbReference type="InterPro" id="IPR014352">
    <property type="entry name" value="FERM/acyl-CoA-bd_prot_sf"/>
</dbReference>
<dbReference type="GO" id="GO:0005198">
    <property type="term" value="F:structural molecule activity"/>
    <property type="evidence" value="ECO:0007669"/>
    <property type="project" value="InterPro"/>
</dbReference>
<dbReference type="PANTHER" id="PTHR23280:SF24">
    <property type="entry name" value="BAND 4.1-LIKE PROTEIN 1"/>
    <property type="match status" value="1"/>
</dbReference>
<dbReference type="GO" id="GO:0031032">
    <property type="term" value="P:actomyosin structure organization"/>
    <property type="evidence" value="ECO:0007669"/>
    <property type="project" value="TreeGrafter"/>
</dbReference>
<dbReference type="Gene3D" id="2.30.29.30">
    <property type="entry name" value="Pleckstrin-homology domain (PH domain)/Phosphotyrosine-binding domain (PTB)"/>
    <property type="match status" value="1"/>
</dbReference>
<feature type="region of interest" description="Disordered" evidence="6">
    <location>
        <begin position="494"/>
        <end position="616"/>
    </location>
</feature>
<dbReference type="SMART" id="SM01195">
    <property type="entry name" value="FA"/>
    <property type="match status" value="1"/>
</dbReference>
<dbReference type="SUPFAM" id="SSF50729">
    <property type="entry name" value="PH domain-like"/>
    <property type="match status" value="1"/>
</dbReference>
<dbReference type="InterPro" id="IPR019749">
    <property type="entry name" value="Band_41_domain"/>
</dbReference>
<dbReference type="InterPro" id="IPR000798">
    <property type="entry name" value="Ez/rad/moesin-like"/>
</dbReference>
<feature type="compositionally biased region" description="Polar residues" evidence="6">
    <location>
        <begin position="32"/>
        <end position="44"/>
    </location>
</feature>
<dbReference type="GeneTree" id="ENSGT00940000158442"/>
<keyword evidence="2" id="KW-0963">Cytoplasm</keyword>
<dbReference type="GO" id="GO:0030866">
    <property type="term" value="P:cortical actin cytoskeleton organization"/>
    <property type="evidence" value="ECO:0007669"/>
    <property type="project" value="InterPro"/>
</dbReference>
<keyword evidence="4" id="KW-0009">Actin-binding</keyword>
<proteinExistence type="predicted"/>
<keyword evidence="3" id="KW-0597">Phosphoprotein</keyword>
<dbReference type="PROSITE" id="PS00661">
    <property type="entry name" value="FERM_2"/>
    <property type="match status" value="1"/>
</dbReference>
<dbReference type="PROSITE" id="PS50057">
    <property type="entry name" value="FERM_3"/>
    <property type="match status" value="1"/>
</dbReference>
<dbReference type="InterPro" id="IPR019748">
    <property type="entry name" value="FERM_central"/>
</dbReference>
<name>A0A3Q2C8W4_CYPVA</name>
<feature type="compositionally biased region" description="Basic and acidic residues" evidence="6">
    <location>
        <begin position="439"/>
        <end position="466"/>
    </location>
</feature>
<comment type="subcellular location">
    <subcellularLocation>
        <location evidence="1">Cytoplasm</location>
        <location evidence="1">Cytoskeleton</location>
    </subcellularLocation>
</comment>
<evidence type="ECO:0000256" key="3">
    <source>
        <dbReference type="ARBA" id="ARBA00022553"/>
    </source>
</evidence>
<feature type="domain" description="FERM" evidence="7">
    <location>
        <begin position="52"/>
        <end position="333"/>
    </location>
</feature>
<dbReference type="PRINTS" id="PR00935">
    <property type="entry name" value="BAND41"/>
</dbReference>
<evidence type="ECO:0000256" key="1">
    <source>
        <dbReference type="ARBA" id="ARBA00004245"/>
    </source>
</evidence>
<dbReference type="InterPro" id="IPR029071">
    <property type="entry name" value="Ubiquitin-like_domsf"/>
</dbReference>
<dbReference type="InterPro" id="IPR018980">
    <property type="entry name" value="FERM_PH-like_C"/>
</dbReference>
<keyword evidence="5" id="KW-0206">Cytoskeleton</keyword>
<dbReference type="InterPro" id="IPR007477">
    <property type="entry name" value="SAB_dom"/>
</dbReference>
<dbReference type="SUPFAM" id="SSF54236">
    <property type="entry name" value="Ubiquitin-like"/>
    <property type="match status" value="1"/>
</dbReference>
<feature type="compositionally biased region" description="Basic and acidic residues" evidence="6">
    <location>
        <begin position="494"/>
        <end position="512"/>
    </location>
</feature>
<feature type="compositionally biased region" description="Acidic residues" evidence="6">
    <location>
        <begin position="421"/>
        <end position="438"/>
    </location>
</feature>
<dbReference type="CDD" id="cd13184">
    <property type="entry name" value="FERM_C_4_1_family"/>
    <property type="match status" value="1"/>
</dbReference>
<dbReference type="Proteomes" id="UP000265020">
    <property type="component" value="Unassembled WGS sequence"/>
</dbReference>
<feature type="compositionally biased region" description="Basic and acidic residues" evidence="6">
    <location>
        <begin position="399"/>
        <end position="412"/>
    </location>
</feature>
<dbReference type="InterPro" id="IPR014847">
    <property type="entry name" value="FA"/>
</dbReference>
<dbReference type="InterPro" id="IPR011993">
    <property type="entry name" value="PH-like_dom_sf"/>
</dbReference>
<feature type="region of interest" description="Disordered" evidence="6">
    <location>
        <begin position="1"/>
        <end position="52"/>
    </location>
</feature>
<dbReference type="Pfam" id="PF08736">
    <property type="entry name" value="FA"/>
    <property type="match status" value="1"/>
</dbReference>
<dbReference type="SUPFAM" id="SSF47031">
    <property type="entry name" value="Second domain of FERM"/>
    <property type="match status" value="1"/>
</dbReference>
<dbReference type="Pfam" id="PF00373">
    <property type="entry name" value="FERM_M"/>
    <property type="match status" value="1"/>
</dbReference>
<evidence type="ECO:0000256" key="6">
    <source>
        <dbReference type="SAM" id="MobiDB-lite"/>
    </source>
</evidence>
<sequence length="853" mass="96693">MQESSSDNKMAKQEQNSRHLEEHRETEDTSEKTSPNKNLKSPQRGSKRLKTSPFKVALLDSSEYEGEIEKHSKGQTLMDMVCEHLNLLEKDYFGLTFADTDTQKNWLDPSKEIKKQMRNSPWHFAFAVKFYPPDPSQLTEDITRYYLCLQLRDDILSGRLPCSFVTHALLGSYAIQAELGDYDLDDHGSDYVSDFRFAPNQTRDLEERVMELHRTYKGMTPAEAEMNFLENAKKLSMYGVDLHHAKDSEGIEIMLGVCANGLLIYRDRLRINRFAWPKILKISYKRSNFYIKIRPGEYEQFESTIGFKLPNHRAAKRLWKVCIEHHTFFRLVSPEPPPKGFLVMGSKFRYSGRTQAQTRQASALIDRPAPHFERSASRRYLLSRSLDGEFSRPVSSMCENHDGLSRRSASEHRRLHSPSVEEQETELEPSLEQDEEDKYQDLSHEEHKDHDGNVTPSRKKEIKEEAGSPANSKQEFLEKSPDVLLKHQASINELKRALREPNSKLVNREKRLSATSPTGTPEKKALGGRAVGKDPVNSPSVEGFVQKTLVTSPEEPVSTPAIYEEPFADFKREPGERRPQPSLASEEEQERDTLASMKETQLGIERKCSSMTVSSTSSLEAEVDFTIITDLHSGMEDFSKGLSEMGERERHPEVGREDFEETSRFYSARLMGSRDKFPMEERLPEEGTHHEPPVAKKDANAVSVAHKLKRADTRTETHTNGSEVHQNIIDVSPQNPSIVSSTEASVVPKENGSPVKASSQGRESVVSPLTITAESITSATTTQVTKTVKGGYSETRIEKRIIITGDEDVDQHQALAMAIQEAKQQHPDMLVTKAVVIRETESPTEDLQRKAEC</sequence>
<reference evidence="8" key="2">
    <citation type="submission" date="2025-09" db="UniProtKB">
        <authorList>
            <consortium name="Ensembl"/>
        </authorList>
    </citation>
    <scope>IDENTIFICATION</scope>
</reference>
<dbReference type="Gene3D" id="1.20.80.10">
    <property type="match status" value="1"/>
</dbReference>
<dbReference type="InterPro" id="IPR035963">
    <property type="entry name" value="FERM_2"/>
</dbReference>
<feature type="region of interest" description="Disordered" evidence="6">
    <location>
        <begin position="743"/>
        <end position="762"/>
    </location>
</feature>
<dbReference type="PANTHER" id="PTHR23280">
    <property type="entry name" value="4.1 G PROTEIN"/>
    <property type="match status" value="1"/>
</dbReference>
<dbReference type="InterPro" id="IPR008379">
    <property type="entry name" value="Band_4.1_C"/>
</dbReference>
<reference evidence="8" key="1">
    <citation type="submission" date="2025-08" db="UniProtKB">
        <authorList>
            <consortium name="Ensembl"/>
        </authorList>
    </citation>
    <scope>IDENTIFICATION</scope>
</reference>
<dbReference type="Pfam" id="PF09380">
    <property type="entry name" value="FERM_C"/>
    <property type="match status" value="1"/>
</dbReference>
<feature type="compositionally biased region" description="Basic and acidic residues" evidence="6">
    <location>
        <begin position="568"/>
        <end position="579"/>
    </location>
</feature>
<dbReference type="GO" id="GO:0003779">
    <property type="term" value="F:actin binding"/>
    <property type="evidence" value="ECO:0007669"/>
    <property type="project" value="UniProtKB-KW"/>
</dbReference>
<dbReference type="Pfam" id="PF04382">
    <property type="entry name" value="SAB"/>
    <property type="match status" value="1"/>
</dbReference>
<dbReference type="InterPro" id="IPR019747">
    <property type="entry name" value="FERM_CS"/>
</dbReference>
<dbReference type="Pfam" id="PF09379">
    <property type="entry name" value="FERM_N"/>
    <property type="match status" value="1"/>
</dbReference>
<evidence type="ECO:0000256" key="5">
    <source>
        <dbReference type="ARBA" id="ARBA00023212"/>
    </source>
</evidence>
<evidence type="ECO:0000256" key="4">
    <source>
        <dbReference type="ARBA" id="ARBA00023203"/>
    </source>
</evidence>
<protein>
    <submittedName>
        <fullName evidence="8">Band 4.1-like protein 1</fullName>
    </submittedName>
</protein>
<organism evidence="8 9">
    <name type="scientific">Cyprinodon variegatus</name>
    <name type="common">Sheepshead minnow</name>
    <dbReference type="NCBI Taxonomy" id="28743"/>
    <lineage>
        <taxon>Eukaryota</taxon>
        <taxon>Metazoa</taxon>
        <taxon>Chordata</taxon>
        <taxon>Craniata</taxon>
        <taxon>Vertebrata</taxon>
        <taxon>Euteleostomi</taxon>
        <taxon>Actinopterygii</taxon>
        <taxon>Neopterygii</taxon>
        <taxon>Teleostei</taxon>
        <taxon>Neoteleostei</taxon>
        <taxon>Acanthomorphata</taxon>
        <taxon>Ovalentaria</taxon>
        <taxon>Atherinomorphae</taxon>
        <taxon>Cyprinodontiformes</taxon>
        <taxon>Cyprinodontidae</taxon>
        <taxon>Cyprinodon</taxon>
    </lineage>
</organism>
<dbReference type="PIRSF" id="PIRSF002304">
    <property type="entry name" value="Membrane_skeletal_4_1"/>
    <property type="match status" value="1"/>
</dbReference>
<dbReference type="FunFam" id="1.20.80.10:FF:000001">
    <property type="entry name" value="Erythrocyte membrane protein band 4.1"/>
    <property type="match status" value="1"/>
</dbReference>
<evidence type="ECO:0000313" key="8">
    <source>
        <dbReference type="Ensembl" id="ENSCVAP00000001163.1"/>
    </source>
</evidence>
<dbReference type="SMART" id="SM01196">
    <property type="entry name" value="FERM_C"/>
    <property type="match status" value="1"/>
</dbReference>
<dbReference type="FunFam" id="2.30.29.30:FF:000001">
    <property type="entry name" value="Erythrocyte membrane protein band 4.1"/>
    <property type="match status" value="1"/>
</dbReference>
<feature type="compositionally biased region" description="Basic and acidic residues" evidence="6">
    <location>
        <begin position="9"/>
        <end position="31"/>
    </location>
</feature>
<dbReference type="Gene3D" id="3.10.20.90">
    <property type="entry name" value="Phosphatidylinositol 3-kinase Catalytic Subunit, Chain A, domain 1"/>
    <property type="match status" value="1"/>
</dbReference>
<dbReference type="GO" id="GO:0005856">
    <property type="term" value="C:cytoskeleton"/>
    <property type="evidence" value="ECO:0007669"/>
    <property type="project" value="UniProtKB-SubCell"/>
</dbReference>
<dbReference type="FunFam" id="3.10.20.90:FF:000002">
    <property type="entry name" value="Erythrocyte protein band 4.1-like 3"/>
    <property type="match status" value="1"/>
</dbReference>
<dbReference type="CDD" id="cd14473">
    <property type="entry name" value="FERM_B-lobe"/>
    <property type="match status" value="1"/>
</dbReference>
<feature type="region of interest" description="Disordered" evidence="6">
    <location>
        <begin position="392"/>
        <end position="482"/>
    </location>
</feature>
<evidence type="ECO:0000259" key="7">
    <source>
        <dbReference type="PROSITE" id="PS50057"/>
    </source>
</evidence>
<dbReference type="AlphaFoldDB" id="A0A3Q2C8W4"/>
<keyword evidence="9" id="KW-1185">Reference proteome</keyword>
<evidence type="ECO:0000256" key="2">
    <source>
        <dbReference type="ARBA" id="ARBA00022490"/>
    </source>
</evidence>
<dbReference type="Ensembl" id="ENSCVAT00000013866.1">
    <property type="protein sequence ID" value="ENSCVAP00000001163.1"/>
    <property type="gene ID" value="ENSCVAG00000002151.1"/>
</dbReference>
<evidence type="ECO:0000313" key="9">
    <source>
        <dbReference type="Proteomes" id="UP000265020"/>
    </source>
</evidence>
<dbReference type="Pfam" id="PF05902">
    <property type="entry name" value="4_1_CTD"/>
    <property type="match status" value="1"/>
</dbReference>
<dbReference type="SMART" id="SM00295">
    <property type="entry name" value="B41"/>
    <property type="match status" value="1"/>
</dbReference>
<dbReference type="GO" id="GO:0005886">
    <property type="term" value="C:plasma membrane"/>
    <property type="evidence" value="ECO:0007669"/>
    <property type="project" value="TreeGrafter"/>
</dbReference>
<accession>A0A3Q2C8W4</accession>
<dbReference type="InterPro" id="IPR000299">
    <property type="entry name" value="FERM_domain"/>
</dbReference>
<dbReference type="InterPro" id="IPR018979">
    <property type="entry name" value="FERM_N"/>
</dbReference>